<keyword evidence="2" id="KW-1185">Reference proteome</keyword>
<dbReference type="AlphaFoldDB" id="A0A565BD50"/>
<comment type="caution">
    <text evidence="1">The sequence shown here is derived from an EMBL/GenBank/DDBJ whole genome shotgun (WGS) entry which is preliminary data.</text>
</comment>
<name>A0A565BD50_9BRAS</name>
<accession>A0A565BD50</accession>
<gene>
    <name evidence="1" type="ORF">ANE_LOCUS9993</name>
</gene>
<reference evidence="1" key="1">
    <citation type="submission" date="2019-07" db="EMBL/GenBank/DDBJ databases">
        <authorList>
            <person name="Dittberner H."/>
        </authorList>
    </citation>
    <scope>NUCLEOTIDE SEQUENCE [LARGE SCALE GENOMIC DNA]</scope>
</reference>
<dbReference type="OrthoDB" id="1863935at2759"/>
<sequence>MITEHEGDIFVYTYLNYNPKLFKLNLKRNVWEEMRELGGLTIFGGPFYSLTRAGPSAKEKTIIYTPHRSGIVYFTNRFAWVDPPCNNVMGYLSRDT</sequence>
<organism evidence="1 2">
    <name type="scientific">Arabis nemorensis</name>
    <dbReference type="NCBI Taxonomy" id="586526"/>
    <lineage>
        <taxon>Eukaryota</taxon>
        <taxon>Viridiplantae</taxon>
        <taxon>Streptophyta</taxon>
        <taxon>Embryophyta</taxon>
        <taxon>Tracheophyta</taxon>
        <taxon>Spermatophyta</taxon>
        <taxon>Magnoliopsida</taxon>
        <taxon>eudicotyledons</taxon>
        <taxon>Gunneridae</taxon>
        <taxon>Pentapetalae</taxon>
        <taxon>rosids</taxon>
        <taxon>malvids</taxon>
        <taxon>Brassicales</taxon>
        <taxon>Brassicaceae</taxon>
        <taxon>Arabideae</taxon>
        <taxon>Arabis</taxon>
    </lineage>
</organism>
<dbReference type="EMBL" id="CABITT030000003">
    <property type="protein sequence ID" value="VVA99548.1"/>
    <property type="molecule type" value="Genomic_DNA"/>
</dbReference>
<dbReference type="Proteomes" id="UP000489600">
    <property type="component" value="Unassembled WGS sequence"/>
</dbReference>
<evidence type="ECO:0000313" key="2">
    <source>
        <dbReference type="Proteomes" id="UP000489600"/>
    </source>
</evidence>
<proteinExistence type="predicted"/>
<protein>
    <submittedName>
        <fullName evidence="1">Uncharacterized protein</fullName>
    </submittedName>
</protein>
<evidence type="ECO:0000313" key="1">
    <source>
        <dbReference type="EMBL" id="VVA99548.1"/>
    </source>
</evidence>